<feature type="signal peptide" evidence="2">
    <location>
        <begin position="1"/>
        <end position="40"/>
    </location>
</feature>
<reference evidence="3 4" key="1">
    <citation type="submission" date="2021-08" db="EMBL/GenBank/DDBJ databases">
        <authorList>
            <person name="Peeters C."/>
        </authorList>
    </citation>
    <scope>NUCLEOTIDE SEQUENCE [LARGE SCALE GENOMIC DNA]</scope>
    <source>
        <strain evidence="3 4">LMG 21510</strain>
    </source>
</reference>
<evidence type="ECO:0000256" key="1">
    <source>
        <dbReference type="SAM" id="MobiDB-lite"/>
    </source>
</evidence>
<evidence type="ECO:0000256" key="2">
    <source>
        <dbReference type="SAM" id="SignalP"/>
    </source>
</evidence>
<sequence>MDHHRLSMTPRARRGGAASPAAAMLLGVGLACCGSAWASAAPAANALDADVADAPAPSAAWQPSPIAVGASRTLMAGWTPVAQERLEQLRGGFEAAGLQVSFGIERAVYVNGNLVVSTSLTIPDVSRITAEQAGRLAAALQGAANAGATATAAVNAALGGNGTTTSNPGSPGTGSSTPGTGSATASAGQPGTGSATPGTASTAAPSPGTAAAAAVPPPSVIATATGTVATNGLLNLIQNGPGNSFNPAALASSPATVIQNTLSNQQIQSLLTIDAGVNTLQAFRAQVAGSALQNALLRAASAR</sequence>
<name>A0ABN7YAJ0_9BURK</name>
<comment type="caution">
    <text evidence="3">The sequence shown here is derived from an EMBL/GenBank/DDBJ whole genome shotgun (WGS) entry which is preliminary data.</text>
</comment>
<feature type="chain" id="PRO_5045119070" description="Flagellin" evidence="2">
    <location>
        <begin position="41"/>
        <end position="303"/>
    </location>
</feature>
<gene>
    <name evidence="3" type="ORF">LMG21510_01359</name>
</gene>
<evidence type="ECO:0000313" key="4">
    <source>
        <dbReference type="Proteomes" id="UP000721236"/>
    </source>
</evidence>
<proteinExistence type="predicted"/>
<dbReference type="EMBL" id="CAJZAH010000001">
    <property type="protein sequence ID" value="CAG9169192.1"/>
    <property type="molecule type" value="Genomic_DNA"/>
</dbReference>
<keyword evidence="4" id="KW-1185">Reference proteome</keyword>
<evidence type="ECO:0000313" key="3">
    <source>
        <dbReference type="EMBL" id="CAG9169192.1"/>
    </source>
</evidence>
<dbReference type="PROSITE" id="PS51257">
    <property type="entry name" value="PROKAR_LIPOPROTEIN"/>
    <property type="match status" value="1"/>
</dbReference>
<dbReference type="Proteomes" id="UP000721236">
    <property type="component" value="Unassembled WGS sequence"/>
</dbReference>
<dbReference type="RefSeq" id="WP_224040524.1">
    <property type="nucleotide sequence ID" value="NZ_CAJZAH010000001.1"/>
</dbReference>
<protein>
    <recommendedName>
        <fullName evidence="5">Flagellin</fullName>
    </recommendedName>
</protein>
<feature type="region of interest" description="Disordered" evidence="1">
    <location>
        <begin position="161"/>
        <end position="214"/>
    </location>
</feature>
<evidence type="ECO:0008006" key="5">
    <source>
        <dbReference type="Google" id="ProtNLM"/>
    </source>
</evidence>
<organism evidence="3 4">
    <name type="scientific">Cupriavidus respiraculi</name>
    <dbReference type="NCBI Taxonomy" id="195930"/>
    <lineage>
        <taxon>Bacteria</taxon>
        <taxon>Pseudomonadati</taxon>
        <taxon>Pseudomonadota</taxon>
        <taxon>Betaproteobacteria</taxon>
        <taxon>Burkholderiales</taxon>
        <taxon>Burkholderiaceae</taxon>
        <taxon>Cupriavidus</taxon>
    </lineage>
</organism>
<keyword evidence="2" id="KW-0732">Signal</keyword>
<accession>A0ABN7YAJ0</accession>